<feature type="region of interest" description="Disordered" evidence="1">
    <location>
        <begin position="1"/>
        <end position="23"/>
    </location>
</feature>
<evidence type="ECO:0000313" key="3">
    <source>
        <dbReference type="EnsemblFungi" id="MAPG_02206T0"/>
    </source>
</evidence>
<reference evidence="2" key="1">
    <citation type="submission" date="2010-05" db="EMBL/GenBank/DDBJ databases">
        <title>The Genome Sequence of Magnaporthe poae strain ATCC 64411.</title>
        <authorList>
            <consortium name="The Broad Institute Genome Sequencing Platform"/>
            <consortium name="Broad Institute Genome Sequencing Center for Infectious Disease"/>
            <person name="Ma L.-J."/>
            <person name="Dead R."/>
            <person name="Young S."/>
            <person name="Zeng Q."/>
            <person name="Koehrsen M."/>
            <person name="Alvarado L."/>
            <person name="Berlin A."/>
            <person name="Chapman S.B."/>
            <person name="Chen Z."/>
            <person name="Freedman E."/>
            <person name="Gellesch M."/>
            <person name="Goldberg J."/>
            <person name="Griggs A."/>
            <person name="Gujja S."/>
            <person name="Heilman E.R."/>
            <person name="Heiman D."/>
            <person name="Hepburn T."/>
            <person name="Howarth C."/>
            <person name="Jen D."/>
            <person name="Larson L."/>
            <person name="Mehta T."/>
            <person name="Neiman D."/>
            <person name="Pearson M."/>
            <person name="Roberts A."/>
            <person name="Saif S."/>
            <person name="Shea T."/>
            <person name="Shenoy N."/>
            <person name="Sisk P."/>
            <person name="Stolte C."/>
            <person name="Sykes S."/>
            <person name="Walk T."/>
            <person name="White J."/>
            <person name="Yandava C."/>
            <person name="Haas B."/>
            <person name="Nusbaum C."/>
            <person name="Birren B."/>
        </authorList>
    </citation>
    <scope>NUCLEOTIDE SEQUENCE</scope>
    <source>
        <strain evidence="2">ATCC 64411</strain>
    </source>
</reference>
<sequence>MDSISLPGQNGRHDQLPARGSQRAEEGIHDDLFNFCRRPANLNLSTPSPSHHQHLNREECTPTIASLRASFLFQSSPPRPIAKAANPGAIVTEFPGLFSSGRPMAAVNAIDLTFARRDPRVRNGRHDPLWASHGGARGLPPPHALTLSVSPVNRQLHSPTSALDAYRNRPGEPSGLDWKMCLAPPAAAGGCSRLVFFPVHGAFLGPLRRSADEIGKVFGIQTPSKSAFLSASASCFPSPVGANSLFPQMAIKLQDPAVSAAPPTTRG</sequence>
<reference evidence="4" key="2">
    <citation type="submission" date="2010-05" db="EMBL/GenBank/DDBJ databases">
        <title>The genome sequence of Magnaporthe poae strain ATCC 64411.</title>
        <authorList>
            <person name="Ma L.-J."/>
            <person name="Dead R."/>
            <person name="Young S."/>
            <person name="Zeng Q."/>
            <person name="Koehrsen M."/>
            <person name="Alvarado L."/>
            <person name="Berlin A."/>
            <person name="Chapman S.B."/>
            <person name="Chen Z."/>
            <person name="Freedman E."/>
            <person name="Gellesch M."/>
            <person name="Goldberg J."/>
            <person name="Griggs A."/>
            <person name="Gujja S."/>
            <person name="Heilman E.R."/>
            <person name="Heiman D."/>
            <person name="Hepburn T."/>
            <person name="Howarth C."/>
            <person name="Jen D."/>
            <person name="Larson L."/>
            <person name="Mehta T."/>
            <person name="Neiman D."/>
            <person name="Pearson M."/>
            <person name="Roberts A."/>
            <person name="Saif S."/>
            <person name="Shea T."/>
            <person name="Shenoy N."/>
            <person name="Sisk P."/>
            <person name="Stolte C."/>
            <person name="Sykes S."/>
            <person name="Walk T."/>
            <person name="White J."/>
            <person name="Yandava C."/>
            <person name="Haas B."/>
            <person name="Nusbaum C."/>
            <person name="Birren B."/>
        </authorList>
    </citation>
    <scope>NUCLEOTIDE SEQUENCE [LARGE SCALE GENOMIC DNA]</scope>
    <source>
        <strain evidence="4">ATCC 64411 / 73-15</strain>
    </source>
</reference>
<evidence type="ECO:0000313" key="2">
    <source>
        <dbReference type="EMBL" id="KLU83141.1"/>
    </source>
</evidence>
<dbReference type="AlphaFoldDB" id="A0A0C4DQR0"/>
<feature type="compositionally biased region" description="Basic and acidic residues" evidence="1">
    <location>
        <begin position="11"/>
        <end position="23"/>
    </location>
</feature>
<gene>
    <name evidence="2" type="ORF">MAPG_02206</name>
</gene>
<proteinExistence type="predicted"/>
<keyword evidence="4" id="KW-1185">Reference proteome</keyword>
<reference evidence="3" key="4">
    <citation type="journal article" date="2015" name="G3 (Bethesda)">
        <title>Genome sequences of three phytopathogenic species of the Magnaporthaceae family of fungi.</title>
        <authorList>
            <person name="Okagaki L.H."/>
            <person name="Nunes C.C."/>
            <person name="Sailsbery J."/>
            <person name="Clay B."/>
            <person name="Brown D."/>
            <person name="John T."/>
            <person name="Oh Y."/>
            <person name="Young N."/>
            <person name="Fitzgerald M."/>
            <person name="Haas B.J."/>
            <person name="Zeng Q."/>
            <person name="Young S."/>
            <person name="Adiconis X."/>
            <person name="Fan L."/>
            <person name="Levin J.Z."/>
            <person name="Mitchell T.K."/>
            <person name="Okubara P.A."/>
            <person name="Farman M.L."/>
            <person name="Kohn L.M."/>
            <person name="Birren B."/>
            <person name="Ma L.-J."/>
            <person name="Dean R.A."/>
        </authorList>
    </citation>
    <scope>NUCLEOTIDE SEQUENCE</scope>
    <source>
        <strain evidence="3">ATCC 64411 / 73-15</strain>
    </source>
</reference>
<evidence type="ECO:0000256" key="1">
    <source>
        <dbReference type="SAM" id="MobiDB-lite"/>
    </source>
</evidence>
<dbReference type="EnsemblFungi" id="MAPG_02206T0">
    <property type="protein sequence ID" value="MAPG_02206T0"/>
    <property type="gene ID" value="MAPG_02206"/>
</dbReference>
<dbReference type="VEuPathDB" id="FungiDB:MAPG_02206"/>
<dbReference type="EMBL" id="GL876967">
    <property type="protein sequence ID" value="KLU83141.1"/>
    <property type="molecule type" value="Genomic_DNA"/>
</dbReference>
<dbReference type="EMBL" id="ADBL01000564">
    <property type="status" value="NOT_ANNOTATED_CDS"/>
    <property type="molecule type" value="Genomic_DNA"/>
</dbReference>
<name>A0A0C4DQR0_MAGP6</name>
<protein>
    <submittedName>
        <fullName evidence="2 3">Uncharacterized protein</fullName>
    </submittedName>
</protein>
<evidence type="ECO:0000313" key="4">
    <source>
        <dbReference type="Proteomes" id="UP000011715"/>
    </source>
</evidence>
<organism evidence="3 4">
    <name type="scientific">Magnaporthiopsis poae (strain ATCC 64411 / 73-15)</name>
    <name type="common">Kentucky bluegrass fungus</name>
    <name type="synonym">Magnaporthe poae</name>
    <dbReference type="NCBI Taxonomy" id="644358"/>
    <lineage>
        <taxon>Eukaryota</taxon>
        <taxon>Fungi</taxon>
        <taxon>Dikarya</taxon>
        <taxon>Ascomycota</taxon>
        <taxon>Pezizomycotina</taxon>
        <taxon>Sordariomycetes</taxon>
        <taxon>Sordariomycetidae</taxon>
        <taxon>Magnaporthales</taxon>
        <taxon>Magnaporthaceae</taxon>
        <taxon>Magnaporthiopsis</taxon>
    </lineage>
</organism>
<reference evidence="2" key="3">
    <citation type="submission" date="2011-03" db="EMBL/GenBank/DDBJ databases">
        <title>Annotation of Magnaporthe poae ATCC 64411.</title>
        <authorList>
            <person name="Ma L.-J."/>
            <person name="Dead R."/>
            <person name="Young S.K."/>
            <person name="Zeng Q."/>
            <person name="Gargeya S."/>
            <person name="Fitzgerald M."/>
            <person name="Haas B."/>
            <person name="Abouelleil A."/>
            <person name="Alvarado L."/>
            <person name="Arachchi H.M."/>
            <person name="Berlin A."/>
            <person name="Brown A."/>
            <person name="Chapman S.B."/>
            <person name="Chen Z."/>
            <person name="Dunbar C."/>
            <person name="Freedman E."/>
            <person name="Gearin G."/>
            <person name="Gellesch M."/>
            <person name="Goldberg J."/>
            <person name="Griggs A."/>
            <person name="Gujja S."/>
            <person name="Heiman D."/>
            <person name="Howarth C."/>
            <person name="Larson L."/>
            <person name="Lui A."/>
            <person name="MacDonald P.J.P."/>
            <person name="Mehta T."/>
            <person name="Montmayeur A."/>
            <person name="Murphy C."/>
            <person name="Neiman D."/>
            <person name="Pearson M."/>
            <person name="Priest M."/>
            <person name="Roberts A."/>
            <person name="Saif S."/>
            <person name="Shea T."/>
            <person name="Shenoy N."/>
            <person name="Sisk P."/>
            <person name="Stolte C."/>
            <person name="Sykes S."/>
            <person name="Yandava C."/>
            <person name="Wortman J."/>
            <person name="Nusbaum C."/>
            <person name="Birren B."/>
        </authorList>
    </citation>
    <scope>NUCLEOTIDE SEQUENCE</scope>
    <source>
        <strain evidence="2">ATCC 64411</strain>
    </source>
</reference>
<accession>A0A0C4DQR0</accession>
<dbReference type="Proteomes" id="UP000011715">
    <property type="component" value="Unassembled WGS sequence"/>
</dbReference>
<reference evidence="3" key="5">
    <citation type="submission" date="2015-06" db="UniProtKB">
        <authorList>
            <consortium name="EnsemblFungi"/>
        </authorList>
    </citation>
    <scope>IDENTIFICATION</scope>
    <source>
        <strain evidence="3">ATCC 64411</strain>
    </source>
</reference>